<dbReference type="GO" id="GO:0071555">
    <property type="term" value="P:cell wall organization"/>
    <property type="evidence" value="ECO:0007669"/>
    <property type="project" value="InterPro"/>
</dbReference>
<keyword evidence="4" id="KW-0574">Periplasm</keyword>
<dbReference type="InterPro" id="IPR018046">
    <property type="entry name" value="Pili_assmbl_chaperone_CS"/>
</dbReference>
<protein>
    <submittedName>
        <fullName evidence="11">P pilus assembly protein, chaperone PapD</fullName>
    </submittedName>
</protein>
<evidence type="ECO:0000313" key="12">
    <source>
        <dbReference type="Proteomes" id="UP000199187"/>
    </source>
</evidence>
<dbReference type="InterPro" id="IPR016147">
    <property type="entry name" value="Pili_assmbl_chaperone_N"/>
</dbReference>
<dbReference type="PANTHER" id="PTHR30251:SF9">
    <property type="entry name" value="CHAPERONE PROTEIN CAF1M"/>
    <property type="match status" value="1"/>
</dbReference>
<evidence type="ECO:0000259" key="9">
    <source>
        <dbReference type="Pfam" id="PF00345"/>
    </source>
</evidence>
<dbReference type="InterPro" id="IPR001829">
    <property type="entry name" value="Pili_assmbl_chaperone_bac"/>
</dbReference>
<comment type="similarity">
    <text evidence="2 7">Belongs to the periplasmic pilus chaperone family.</text>
</comment>
<proteinExistence type="inferred from homology"/>
<keyword evidence="6" id="KW-0393">Immunoglobulin domain</keyword>
<dbReference type="SUPFAM" id="SSF49584">
    <property type="entry name" value="Periplasmic chaperone C-domain"/>
    <property type="match status" value="1"/>
</dbReference>
<reference evidence="12" key="1">
    <citation type="submission" date="2016-10" db="EMBL/GenBank/DDBJ databases">
        <authorList>
            <person name="Varghese N."/>
            <person name="Submissions S."/>
        </authorList>
    </citation>
    <scope>NUCLEOTIDE SEQUENCE [LARGE SCALE GENOMIC DNA]</scope>
    <source>
        <strain evidence="12">Ah-143</strain>
    </source>
</reference>
<keyword evidence="8" id="KW-0812">Transmembrane</keyword>
<feature type="domain" description="Pili assembly chaperone C-terminal" evidence="10">
    <location>
        <begin position="223"/>
        <end position="280"/>
    </location>
</feature>
<dbReference type="OrthoDB" id="9131059at2"/>
<keyword evidence="3" id="KW-0732">Signal</keyword>
<dbReference type="Pfam" id="PF02753">
    <property type="entry name" value="PapD_C"/>
    <property type="match status" value="1"/>
</dbReference>
<feature type="domain" description="Pili assembly chaperone N-terminal" evidence="9">
    <location>
        <begin position="72"/>
        <end position="200"/>
    </location>
</feature>
<dbReference type="InterPro" id="IPR008962">
    <property type="entry name" value="PapD-like_sf"/>
</dbReference>
<dbReference type="Pfam" id="PF00345">
    <property type="entry name" value="PapD_N"/>
    <property type="match status" value="1"/>
</dbReference>
<dbReference type="InterPro" id="IPR013783">
    <property type="entry name" value="Ig-like_fold"/>
</dbReference>
<evidence type="ECO:0000256" key="1">
    <source>
        <dbReference type="ARBA" id="ARBA00004418"/>
    </source>
</evidence>
<organism evidence="11 12">
    <name type="scientific">Kosakonia arachidis</name>
    <dbReference type="NCBI Taxonomy" id="551989"/>
    <lineage>
        <taxon>Bacteria</taxon>
        <taxon>Pseudomonadati</taxon>
        <taxon>Pseudomonadota</taxon>
        <taxon>Gammaproteobacteria</taxon>
        <taxon>Enterobacterales</taxon>
        <taxon>Enterobacteriaceae</taxon>
        <taxon>Kosakonia</taxon>
    </lineage>
</organism>
<evidence type="ECO:0000256" key="5">
    <source>
        <dbReference type="ARBA" id="ARBA00023186"/>
    </source>
</evidence>
<name>A0A1I7E9Q8_9ENTR</name>
<dbReference type="Proteomes" id="UP000199187">
    <property type="component" value="Unassembled WGS sequence"/>
</dbReference>
<keyword evidence="12" id="KW-1185">Reference proteome</keyword>
<sequence length="288" mass="31992">MTRSQKAYPILKTLIIDNERRLAIMFLTFQRYSIACILINAMFFISFAYAEQPEQKQAGKTKIEQKTTSYSVGISTTRIIYDPESSGASVGINNPNDYPVLAMSETFTEDSKDKGNFTVVPPLFRLDGNQNSRVRIIHTSSSFPADRESLNWFCVTGIPPEKGDQWDEGSKKEVRDNKAFLDIRVKLKQCIKILVRPAGIKGRADEAPSKVTWKISGKEIIADNPTGYYINLKMLSVGSSNITEPEYIPPFGSKKYTLPAGTGSSREIKFTSINDLGGVSATVSPSLH</sequence>
<keyword evidence="5 7" id="KW-0143">Chaperone</keyword>
<gene>
    <name evidence="11" type="ORF">SAMN05192562_11326</name>
</gene>
<keyword evidence="8" id="KW-0472">Membrane</keyword>
<dbReference type="PANTHER" id="PTHR30251">
    <property type="entry name" value="PILUS ASSEMBLY CHAPERONE"/>
    <property type="match status" value="1"/>
</dbReference>
<dbReference type="SUPFAM" id="SSF49354">
    <property type="entry name" value="PapD-like"/>
    <property type="match status" value="1"/>
</dbReference>
<dbReference type="GO" id="GO:0030288">
    <property type="term" value="C:outer membrane-bounded periplasmic space"/>
    <property type="evidence" value="ECO:0007669"/>
    <property type="project" value="InterPro"/>
</dbReference>
<dbReference type="PRINTS" id="PR00969">
    <property type="entry name" value="CHAPERONPILI"/>
</dbReference>
<evidence type="ECO:0000259" key="10">
    <source>
        <dbReference type="Pfam" id="PF02753"/>
    </source>
</evidence>
<feature type="transmembrane region" description="Helical" evidence="8">
    <location>
        <begin position="29"/>
        <end position="50"/>
    </location>
</feature>
<dbReference type="InterPro" id="IPR050643">
    <property type="entry name" value="Periplasmic_pilus_chap"/>
</dbReference>
<evidence type="ECO:0000313" key="11">
    <source>
        <dbReference type="EMBL" id="SFU20639.1"/>
    </source>
</evidence>
<dbReference type="Gene3D" id="2.60.40.10">
    <property type="entry name" value="Immunoglobulins"/>
    <property type="match status" value="2"/>
</dbReference>
<dbReference type="EMBL" id="FPAU01000013">
    <property type="protein sequence ID" value="SFU20639.1"/>
    <property type="molecule type" value="Genomic_DNA"/>
</dbReference>
<dbReference type="InterPro" id="IPR016148">
    <property type="entry name" value="Pili_assmbl_chaperone_C"/>
</dbReference>
<accession>A0A1I7E9Q8</accession>
<evidence type="ECO:0000256" key="8">
    <source>
        <dbReference type="SAM" id="Phobius"/>
    </source>
</evidence>
<evidence type="ECO:0000256" key="3">
    <source>
        <dbReference type="ARBA" id="ARBA00022729"/>
    </source>
</evidence>
<evidence type="ECO:0000256" key="6">
    <source>
        <dbReference type="ARBA" id="ARBA00023319"/>
    </source>
</evidence>
<keyword evidence="8" id="KW-1133">Transmembrane helix</keyword>
<evidence type="ECO:0000256" key="2">
    <source>
        <dbReference type="ARBA" id="ARBA00007399"/>
    </source>
</evidence>
<dbReference type="InterPro" id="IPR036316">
    <property type="entry name" value="Pili_assmbl_chap_C_dom_sf"/>
</dbReference>
<comment type="subcellular location">
    <subcellularLocation>
        <location evidence="1 7">Periplasm</location>
    </subcellularLocation>
</comment>
<dbReference type="PROSITE" id="PS00635">
    <property type="entry name" value="PILI_CHAPERONE"/>
    <property type="match status" value="1"/>
</dbReference>
<dbReference type="AlphaFoldDB" id="A0A1I7E9Q8"/>
<evidence type="ECO:0000256" key="4">
    <source>
        <dbReference type="ARBA" id="ARBA00022764"/>
    </source>
</evidence>
<evidence type="ECO:0000256" key="7">
    <source>
        <dbReference type="RuleBase" id="RU003918"/>
    </source>
</evidence>